<name>A0A8E4MCL1_9XANT</name>
<dbReference type="EMBL" id="LR824641">
    <property type="protein sequence ID" value="CAD0323959.1"/>
    <property type="molecule type" value="Genomic_DNA"/>
</dbReference>
<dbReference type="AlphaFoldDB" id="A0A8E4MCL1"/>
<sequence length="72" mass="7766">MYTSIRFAIAEGFFFASPSARSPACDCRSFTSAAFYGGVFSICTTAWLTYATPSFAESKHLSLMLAGVTTPF</sequence>
<dbReference type="EMBL" id="LR861803">
    <property type="protein sequence ID" value="CAD1790822.1"/>
    <property type="molecule type" value="Genomic_DNA"/>
</dbReference>
<evidence type="ECO:0000313" key="1">
    <source>
        <dbReference type="EMBL" id="CAD0323959.1"/>
    </source>
</evidence>
<evidence type="ECO:0000313" key="2">
    <source>
        <dbReference type="EMBL" id="CAD1790822.1"/>
    </source>
</evidence>
<protein>
    <submittedName>
        <fullName evidence="1">Uncharacterized protein</fullName>
    </submittedName>
</protein>
<dbReference type="Proteomes" id="UP000515493">
    <property type="component" value="Chromosome"/>
</dbReference>
<organism evidence="1">
    <name type="scientific">Xanthomonas euroxanthea</name>
    <dbReference type="NCBI Taxonomy" id="2259622"/>
    <lineage>
        <taxon>Bacteria</taxon>
        <taxon>Pseudomonadati</taxon>
        <taxon>Pseudomonadota</taxon>
        <taxon>Gammaproteobacteria</taxon>
        <taxon>Lysobacterales</taxon>
        <taxon>Lysobacteraceae</taxon>
        <taxon>Xanthomonas</taxon>
    </lineage>
</organism>
<evidence type="ECO:0000313" key="3">
    <source>
        <dbReference type="Proteomes" id="UP000515493"/>
    </source>
</evidence>
<gene>
    <name evidence="1" type="ORF">XSP_001758</name>
</gene>
<accession>A0A8E4MCL1</accession>
<dbReference type="KEGG" id="xeu:XSP_001758"/>
<proteinExistence type="predicted"/>
<reference evidence="1 3" key="1">
    <citation type="submission" date="2020-07" db="EMBL/GenBank/DDBJ databases">
        <authorList>
            <person name="Teixeira M."/>
        </authorList>
    </citation>
    <scope>NUCLEOTIDE SEQUENCE</scope>
    <source>
        <strain evidence="2">1</strain>
        <strain evidence="1">Xanthomonas sp. CPBF 367</strain>
    </source>
</reference>